<sequence>MRDYSNIPVLNWEGSISAKKAMAQVHHAEPVILQMPEDFILAIDISVCGCEKSRSSAQHIDCHAADTLKALAETNRMPELAELAEIAHEAGQVVDIETDNRRIIIHD</sequence>
<organism evidence="1">
    <name type="scientific">hydrothermal vent metagenome</name>
    <dbReference type="NCBI Taxonomy" id="652676"/>
    <lineage>
        <taxon>unclassified sequences</taxon>
        <taxon>metagenomes</taxon>
        <taxon>ecological metagenomes</taxon>
    </lineage>
</organism>
<dbReference type="AlphaFoldDB" id="A0A3B1BV21"/>
<name>A0A3B1BV21_9ZZZZ</name>
<dbReference type="EMBL" id="UOFZ01000182">
    <property type="protein sequence ID" value="VAX14590.1"/>
    <property type="molecule type" value="Genomic_DNA"/>
</dbReference>
<protein>
    <submittedName>
        <fullName evidence="1">Uncharacterized protein</fullName>
    </submittedName>
</protein>
<evidence type="ECO:0000313" key="1">
    <source>
        <dbReference type="EMBL" id="VAX14590.1"/>
    </source>
</evidence>
<accession>A0A3B1BV21</accession>
<gene>
    <name evidence="1" type="ORF">MNBD_GAMMA24-2712</name>
</gene>
<reference evidence="1" key="1">
    <citation type="submission" date="2018-06" db="EMBL/GenBank/DDBJ databases">
        <authorList>
            <person name="Zhirakovskaya E."/>
        </authorList>
    </citation>
    <scope>NUCLEOTIDE SEQUENCE</scope>
</reference>
<proteinExistence type="predicted"/>